<feature type="transmembrane region" description="Helical" evidence="1">
    <location>
        <begin position="36"/>
        <end position="55"/>
    </location>
</feature>
<name>B3T6L3_9ZZZZ</name>
<gene>
    <name evidence="2" type="ORF">ALOHA_HF4000APKG2J17ctg1g29</name>
</gene>
<dbReference type="EMBL" id="EU016624">
    <property type="protein sequence ID" value="ABZ08222.1"/>
    <property type="molecule type" value="Genomic_DNA"/>
</dbReference>
<dbReference type="AlphaFoldDB" id="B3T6L3"/>
<reference evidence="2" key="1">
    <citation type="journal article" date="2008" name="ISME J.">
        <title>Genomic patterns of recombination, clonal divergence and environment in marine microbial populations.</title>
        <authorList>
            <person name="Konstantinidis K.T."/>
            <person name="Delong E.F."/>
        </authorList>
    </citation>
    <scope>NUCLEOTIDE SEQUENCE</scope>
</reference>
<accession>B3T6L3</accession>
<keyword evidence="1" id="KW-0472">Membrane</keyword>
<sequence length="79" mass="8800">MSKFLFIGLGFFIAVLVSYFGGWPIPRYDIYGEIKAWAVIVAPAVAILIAAYLGFRGVRETQTMNATLAREQTNTNLQK</sequence>
<organism evidence="2">
    <name type="scientific">uncultured marine microorganism HF4000_APKG2J17</name>
    <dbReference type="NCBI Taxonomy" id="455546"/>
    <lineage>
        <taxon>unclassified sequences</taxon>
        <taxon>environmental samples</taxon>
    </lineage>
</organism>
<keyword evidence="1" id="KW-0812">Transmembrane</keyword>
<keyword evidence="1" id="KW-1133">Transmembrane helix</keyword>
<proteinExistence type="predicted"/>
<protein>
    <submittedName>
        <fullName evidence="2">Uncharacterized protein</fullName>
    </submittedName>
</protein>
<evidence type="ECO:0000256" key="1">
    <source>
        <dbReference type="SAM" id="Phobius"/>
    </source>
</evidence>
<evidence type="ECO:0000313" key="2">
    <source>
        <dbReference type="EMBL" id="ABZ08222.1"/>
    </source>
</evidence>